<dbReference type="CDD" id="cd01454">
    <property type="entry name" value="vWA_norD_type"/>
    <property type="match status" value="1"/>
</dbReference>
<sequence length="705" mass="78900">MNSNQKKLKQMIREEESSITDQEFFTSSAFHQYLTSQARAATGRYCYGLQALISWDESDGAALAYTDSYKIYLNAANHVTQSFPSRFLRALSLVGMTGHETAHLLFTDFTTRNLYLTNLGNGSFYPEDPSVELPAYQINQTEILDALQEKDKAVSLTLQTCAASLQNILEDIYIEARMCAAFPGSFRKGIQLNNLRMLEQIPDLHEQLSRDYQPFTIATNLLLAYCRSGTISNRYHSDSEYLDVLTDGMEYIDTALEAPSIRERLTATNCLLVLFWDFIKPLVEEMREKLEHQDETEATEELQDLLDQQIAGGTPIPLGKGGGEVKNIPSAKGGAGTDPQDADFFSSKGRQESLKEAEKVMAEEGGRIALAKTSAILDGNDPGVTYASQYAGTGYEDAASDIARVLNEAATEKAQAAYEQQLTEELQKAANDIHYGNAHAGIHVTIHRVQDIPDRLIRQYEEVAPPLLRASKRLQSSILPLLKEEAEGGKQKNLLYGRRLDMRSFHHQDGSFFIRTRLPADEQRLAVGLLIDESGSMGWGDRITHARKTAIVLYDFCVSLGIPVTIYGHSTDYRGVALYSYAEFDSVDENDRYRLMDMIDRSGNRDGAALRFVAEHLAKRPENRKLLILISDGQPADTGYRGTEAEADLRGIKKEYARQNIVLFAAAIGEDKDAIQRIYQEGFLDITRLDNLPKNLTLLVKQYLK</sequence>
<dbReference type="AlphaFoldDB" id="A0A916VDV0"/>
<dbReference type="EMBL" id="BLYI01000050">
    <property type="protein sequence ID" value="GFO86076.1"/>
    <property type="molecule type" value="Genomic_DNA"/>
</dbReference>
<dbReference type="PANTHER" id="PTHR41248:SF1">
    <property type="entry name" value="NORD PROTEIN"/>
    <property type="match status" value="1"/>
</dbReference>
<protein>
    <recommendedName>
        <fullName evidence="2">VWFA domain-containing protein</fullName>
    </recommendedName>
</protein>
<dbReference type="SUPFAM" id="SSF53300">
    <property type="entry name" value="vWA-like"/>
    <property type="match status" value="1"/>
</dbReference>
<name>A0A916VDV0_9FIRM</name>
<feature type="region of interest" description="Disordered" evidence="1">
    <location>
        <begin position="316"/>
        <end position="345"/>
    </location>
</feature>
<keyword evidence="4" id="KW-1185">Reference proteome</keyword>
<dbReference type="InterPro" id="IPR036465">
    <property type="entry name" value="vWFA_dom_sf"/>
</dbReference>
<accession>A0A916VDV0</accession>
<dbReference type="RefSeq" id="WP_201311764.1">
    <property type="nucleotide sequence ID" value="NZ_BLYI01000050.1"/>
</dbReference>
<evidence type="ECO:0000256" key="1">
    <source>
        <dbReference type="SAM" id="MobiDB-lite"/>
    </source>
</evidence>
<dbReference type="Pfam" id="PF11775">
    <property type="entry name" value="CobT_C"/>
    <property type="match status" value="1"/>
</dbReference>
<evidence type="ECO:0000259" key="2">
    <source>
        <dbReference type="PROSITE" id="PS50234"/>
    </source>
</evidence>
<feature type="domain" description="VWFA" evidence="2">
    <location>
        <begin position="526"/>
        <end position="678"/>
    </location>
</feature>
<dbReference type="InterPro" id="IPR051928">
    <property type="entry name" value="NorD/CobT"/>
</dbReference>
<dbReference type="InterPro" id="IPR025861">
    <property type="entry name" value="CobT_VWA_dom"/>
</dbReference>
<evidence type="ECO:0000313" key="4">
    <source>
        <dbReference type="Proteomes" id="UP000613208"/>
    </source>
</evidence>
<dbReference type="PANTHER" id="PTHR41248">
    <property type="entry name" value="NORD PROTEIN"/>
    <property type="match status" value="1"/>
</dbReference>
<dbReference type="SMART" id="SM00327">
    <property type="entry name" value="VWA"/>
    <property type="match status" value="1"/>
</dbReference>
<gene>
    <name evidence="3" type="ORF">ANBU17_24230</name>
</gene>
<dbReference type="Proteomes" id="UP000613208">
    <property type="component" value="Unassembled WGS sequence"/>
</dbReference>
<reference evidence="3" key="1">
    <citation type="submission" date="2020-06" db="EMBL/GenBank/DDBJ databases">
        <title>Characterization of fructooligosaccharide metabolism and fructooligosaccharide-degrading enzymes in human commensal butyrate producers.</title>
        <authorList>
            <person name="Tanno H."/>
            <person name="Fujii T."/>
            <person name="Hirano K."/>
            <person name="Maeno S."/>
            <person name="Tonozuka T."/>
            <person name="Sakamoto M."/>
            <person name="Ohkuma M."/>
            <person name="Tochio T."/>
            <person name="Endo A."/>
        </authorList>
    </citation>
    <scope>NUCLEOTIDE SEQUENCE</scope>
    <source>
        <strain evidence="3">JCM 17466</strain>
    </source>
</reference>
<dbReference type="Gene3D" id="3.40.50.410">
    <property type="entry name" value="von Willebrand factor, type A domain"/>
    <property type="match status" value="1"/>
</dbReference>
<evidence type="ECO:0000313" key="3">
    <source>
        <dbReference type="EMBL" id="GFO86076.1"/>
    </source>
</evidence>
<organism evidence="3 4">
    <name type="scientific">Anaerostipes butyraticus</name>
    <dbReference type="NCBI Taxonomy" id="645466"/>
    <lineage>
        <taxon>Bacteria</taxon>
        <taxon>Bacillati</taxon>
        <taxon>Bacillota</taxon>
        <taxon>Clostridia</taxon>
        <taxon>Lachnospirales</taxon>
        <taxon>Lachnospiraceae</taxon>
        <taxon>Anaerostipes</taxon>
    </lineage>
</organism>
<dbReference type="InterPro" id="IPR002035">
    <property type="entry name" value="VWF_A"/>
</dbReference>
<comment type="caution">
    <text evidence="3">The sequence shown here is derived from an EMBL/GenBank/DDBJ whole genome shotgun (WGS) entry which is preliminary data.</text>
</comment>
<proteinExistence type="predicted"/>
<dbReference type="PROSITE" id="PS50234">
    <property type="entry name" value="VWFA"/>
    <property type="match status" value="1"/>
</dbReference>